<evidence type="ECO:0000259" key="7">
    <source>
        <dbReference type="PROSITE" id="PS50016"/>
    </source>
</evidence>
<dbReference type="InterPro" id="IPR011011">
    <property type="entry name" value="Znf_FYVE_PHD"/>
</dbReference>
<feature type="compositionally biased region" description="Basic and acidic residues" evidence="6">
    <location>
        <begin position="462"/>
        <end position="493"/>
    </location>
</feature>
<keyword evidence="3" id="KW-0862">Zinc</keyword>
<sequence length="574" mass="64345">RASAEFGVPVTTIHDNTKTEDRAPRGRRLDLHLEDEASLVQWCLYMANQGMPASRVILKQKVIEIIRTYDHATQISDDDGPTYKWVQRFLTRHTILSERLAENMDSARIAMSTQEVIDQFYDLLSNVLQENGLLNKAERIFNCDEIGWMGKEKNAVKVLGPKQGHVFRKKMSGSGHITAQICASADGRIFPTLMIFPGSIPHRTIEGVPESWLFTSSESGYINTNIFHQWLMQIFIPNCGKDRPVLLLMDNHDSHVSISTLDAAIANGVILVSLPGHTTHLLQPLEVKVFGPLKARVTKIMANLGQMNSSCYVGNHKFPAILRHAIDKATPDSVQRAFQVTGICPLNSAAVHPSQIIQATFVERQKPDGTTESDAVTCPTCGRFTTNPLVARGIIPQRLADILAPTLVQSLEAKKASSRKRVERGRLLSSNEVLQELKVRKRRKENDLTVWSWPNRKSCRDEAKAARAEKRNNVEEEKAARKRAREEKRDVSRSQRQIPGIEVMGACAYICAECDGHGCVSDEENGVFWYGCDVCDRWYHNYCLSVGEVSKAVDSVCNQSDWVCKLCGSEVYEE</sequence>
<evidence type="ECO:0000256" key="3">
    <source>
        <dbReference type="ARBA" id="ARBA00022833"/>
    </source>
</evidence>
<evidence type="ECO:0000313" key="9">
    <source>
        <dbReference type="EMBL" id="WAR19054.1"/>
    </source>
</evidence>
<feature type="region of interest" description="Disordered" evidence="6">
    <location>
        <begin position="462"/>
        <end position="495"/>
    </location>
</feature>
<dbReference type="CDD" id="cd15517">
    <property type="entry name" value="PHD_TCF19_like"/>
    <property type="match status" value="1"/>
</dbReference>
<dbReference type="InterPro" id="IPR013083">
    <property type="entry name" value="Znf_RING/FYVE/PHD"/>
</dbReference>
<protein>
    <submittedName>
        <fullName evidence="9">POGZ-like protein</fullName>
    </submittedName>
</protein>
<evidence type="ECO:0000256" key="2">
    <source>
        <dbReference type="ARBA" id="ARBA00022771"/>
    </source>
</evidence>
<evidence type="ECO:0000313" key="10">
    <source>
        <dbReference type="Proteomes" id="UP001164746"/>
    </source>
</evidence>
<organism evidence="9 10">
    <name type="scientific">Mya arenaria</name>
    <name type="common">Soft-shell clam</name>
    <dbReference type="NCBI Taxonomy" id="6604"/>
    <lineage>
        <taxon>Eukaryota</taxon>
        <taxon>Metazoa</taxon>
        <taxon>Spiralia</taxon>
        <taxon>Lophotrochozoa</taxon>
        <taxon>Mollusca</taxon>
        <taxon>Bivalvia</taxon>
        <taxon>Autobranchia</taxon>
        <taxon>Heteroconchia</taxon>
        <taxon>Euheterodonta</taxon>
        <taxon>Imparidentia</taxon>
        <taxon>Neoheterodontei</taxon>
        <taxon>Myida</taxon>
        <taxon>Myoidea</taxon>
        <taxon>Myidae</taxon>
        <taxon>Mya</taxon>
    </lineage>
</organism>
<keyword evidence="1" id="KW-0479">Metal-binding</keyword>
<dbReference type="InterPro" id="IPR006600">
    <property type="entry name" value="HTH_CenpB_DNA-bd_dom"/>
</dbReference>
<dbReference type="PANTHER" id="PTHR19303:SF74">
    <property type="entry name" value="POGO TRANSPOSABLE ELEMENT WITH KRAB DOMAIN"/>
    <property type="match status" value="1"/>
</dbReference>
<dbReference type="PROSITE" id="PS51253">
    <property type="entry name" value="HTH_CENPB"/>
    <property type="match status" value="1"/>
</dbReference>
<feature type="non-terminal residue" evidence="9">
    <location>
        <position position="1"/>
    </location>
</feature>
<evidence type="ECO:0000256" key="6">
    <source>
        <dbReference type="SAM" id="MobiDB-lite"/>
    </source>
</evidence>
<keyword evidence="2 5" id="KW-0863">Zinc-finger</keyword>
<accession>A0ABY7FDX2</accession>
<dbReference type="PANTHER" id="PTHR19303">
    <property type="entry name" value="TRANSPOSON"/>
    <property type="match status" value="1"/>
</dbReference>
<dbReference type="Proteomes" id="UP001164746">
    <property type="component" value="Chromosome 11"/>
</dbReference>
<dbReference type="Pfam" id="PF03221">
    <property type="entry name" value="HTH_Tnp_Tc5"/>
    <property type="match status" value="1"/>
</dbReference>
<dbReference type="EMBL" id="CP111022">
    <property type="protein sequence ID" value="WAR19054.1"/>
    <property type="molecule type" value="Genomic_DNA"/>
</dbReference>
<dbReference type="Pfam" id="PF03184">
    <property type="entry name" value="DDE_1"/>
    <property type="match status" value="1"/>
</dbReference>
<dbReference type="SUPFAM" id="SSF57903">
    <property type="entry name" value="FYVE/PHD zinc finger"/>
    <property type="match status" value="1"/>
</dbReference>
<dbReference type="Gene3D" id="3.30.420.10">
    <property type="entry name" value="Ribonuclease H-like superfamily/Ribonuclease H"/>
    <property type="match status" value="1"/>
</dbReference>
<proteinExistence type="predicted"/>
<feature type="domain" description="HTH CENPB-type" evidence="8">
    <location>
        <begin position="23"/>
        <end position="99"/>
    </location>
</feature>
<gene>
    <name evidence="9" type="ORF">MAR_000892</name>
</gene>
<evidence type="ECO:0000256" key="5">
    <source>
        <dbReference type="PROSITE-ProRule" id="PRU00146"/>
    </source>
</evidence>
<keyword evidence="10" id="KW-1185">Reference proteome</keyword>
<dbReference type="InterPro" id="IPR004875">
    <property type="entry name" value="DDE_SF_endonuclease_dom"/>
</dbReference>
<name>A0ABY7FDX2_MYAAR</name>
<dbReference type="InterPro" id="IPR019787">
    <property type="entry name" value="Znf_PHD-finger"/>
</dbReference>
<reference evidence="9" key="1">
    <citation type="submission" date="2022-11" db="EMBL/GenBank/DDBJ databases">
        <title>Centuries of genome instability and evolution in soft-shell clam transmissible cancer (bioRxiv).</title>
        <authorList>
            <person name="Hart S.F.M."/>
            <person name="Yonemitsu M.A."/>
            <person name="Giersch R.M."/>
            <person name="Beal B.F."/>
            <person name="Arriagada G."/>
            <person name="Davis B.W."/>
            <person name="Ostrander E.A."/>
            <person name="Goff S.P."/>
            <person name="Metzger M.J."/>
        </authorList>
    </citation>
    <scope>NUCLEOTIDE SEQUENCE</scope>
    <source>
        <strain evidence="9">MELC-2E11</strain>
        <tissue evidence="9">Siphon/mantle</tissue>
    </source>
</reference>
<keyword evidence="4" id="KW-0238">DNA-binding</keyword>
<dbReference type="InterPro" id="IPR050863">
    <property type="entry name" value="CenT-Element_Derived"/>
</dbReference>
<evidence type="ECO:0000256" key="1">
    <source>
        <dbReference type="ARBA" id="ARBA00022723"/>
    </source>
</evidence>
<evidence type="ECO:0000256" key="4">
    <source>
        <dbReference type="ARBA" id="ARBA00023125"/>
    </source>
</evidence>
<dbReference type="Gene3D" id="3.30.40.10">
    <property type="entry name" value="Zinc/RING finger domain, C3HC4 (zinc finger)"/>
    <property type="match status" value="1"/>
</dbReference>
<evidence type="ECO:0000259" key="8">
    <source>
        <dbReference type="PROSITE" id="PS51253"/>
    </source>
</evidence>
<dbReference type="PROSITE" id="PS50016">
    <property type="entry name" value="ZF_PHD_2"/>
    <property type="match status" value="1"/>
</dbReference>
<dbReference type="InterPro" id="IPR036397">
    <property type="entry name" value="RNaseH_sf"/>
</dbReference>
<feature type="domain" description="PHD-type" evidence="7">
    <location>
        <begin position="508"/>
        <end position="570"/>
    </location>
</feature>